<dbReference type="InterPro" id="IPR029058">
    <property type="entry name" value="AB_hydrolase_fold"/>
</dbReference>
<keyword evidence="2" id="KW-1133">Transmembrane helix</keyword>
<keyword evidence="2" id="KW-0472">Membrane</keyword>
<evidence type="ECO:0000256" key="1">
    <source>
        <dbReference type="ARBA" id="ARBA00010213"/>
    </source>
</evidence>
<proteinExistence type="inferred from homology"/>
<dbReference type="AlphaFoldDB" id="A0A8W8J8Q0"/>
<sequence>MLASLTLYSLYFNTVLTKNETECVRPILNGRTLQRPTILPTTCSFRRLYVHVCLFAVVVIVILVLRAISNVRVVFVQYHSSSDTDGELVVLPEKFAVSRGAYCLDGSSPGYYIRYGKSPNLNKWIIHLPAGAWCSSVEECYSRSFTELGSSVEAPMFRAFNGILSPSESENPKFHMWNMVDFLYCDGGSFLGNRNNVISHKSKKLYLAGFQVFNALIDYLVEHTELKGADQVILIGSSAGGVGATVNADYLRKRLTGVNSLHLVVDGAMFVDNPKQTRQQVMRNIFKNTFYLHNIQGAESIQECTQKLPGDDQWQCLQPTFFYKHLFTPVFFLNSLHDAWYSKNAMGVNCPFSTCSQGDINILDQHRSSLLSRASSILQSLQDGIYLTSCPVHTMTMNKRFSSQLSEGGISPQNALMKWYFHQVPNYTFVENIDFRKATAVCKLDS</sequence>
<dbReference type="SUPFAM" id="SSF53474">
    <property type="entry name" value="alpha/beta-Hydrolases"/>
    <property type="match status" value="1"/>
</dbReference>
<dbReference type="GO" id="GO:0016787">
    <property type="term" value="F:hydrolase activity"/>
    <property type="evidence" value="ECO:0007669"/>
    <property type="project" value="InterPro"/>
</dbReference>
<name>A0A8W8J8Q0_MAGGI</name>
<feature type="transmembrane region" description="Helical" evidence="2">
    <location>
        <begin position="48"/>
        <end position="68"/>
    </location>
</feature>
<dbReference type="Proteomes" id="UP000005408">
    <property type="component" value="Unassembled WGS sequence"/>
</dbReference>
<dbReference type="Pfam" id="PF03283">
    <property type="entry name" value="PAE"/>
    <property type="match status" value="1"/>
</dbReference>
<dbReference type="PANTHER" id="PTHR21562">
    <property type="entry name" value="NOTUM-RELATED"/>
    <property type="match status" value="1"/>
</dbReference>
<keyword evidence="2" id="KW-0812">Transmembrane</keyword>
<keyword evidence="4" id="KW-1185">Reference proteome</keyword>
<reference evidence="3" key="1">
    <citation type="submission" date="2022-08" db="UniProtKB">
        <authorList>
            <consortium name="EnsemblMetazoa"/>
        </authorList>
    </citation>
    <scope>IDENTIFICATION</scope>
    <source>
        <strain evidence="3">05x7-T-G4-1.051#20</strain>
    </source>
</reference>
<protein>
    <submittedName>
        <fullName evidence="3">Uncharacterized protein</fullName>
    </submittedName>
</protein>
<evidence type="ECO:0000313" key="3">
    <source>
        <dbReference type="EnsemblMetazoa" id="G17291.1:cds"/>
    </source>
</evidence>
<organism evidence="3 4">
    <name type="scientific">Magallana gigas</name>
    <name type="common">Pacific oyster</name>
    <name type="synonym">Crassostrea gigas</name>
    <dbReference type="NCBI Taxonomy" id="29159"/>
    <lineage>
        <taxon>Eukaryota</taxon>
        <taxon>Metazoa</taxon>
        <taxon>Spiralia</taxon>
        <taxon>Lophotrochozoa</taxon>
        <taxon>Mollusca</taxon>
        <taxon>Bivalvia</taxon>
        <taxon>Autobranchia</taxon>
        <taxon>Pteriomorphia</taxon>
        <taxon>Ostreida</taxon>
        <taxon>Ostreoidea</taxon>
        <taxon>Ostreidae</taxon>
        <taxon>Magallana</taxon>
    </lineage>
</organism>
<evidence type="ECO:0000313" key="4">
    <source>
        <dbReference type="Proteomes" id="UP000005408"/>
    </source>
</evidence>
<dbReference type="InterPro" id="IPR004963">
    <property type="entry name" value="PAE/NOTUM"/>
</dbReference>
<evidence type="ECO:0000256" key="2">
    <source>
        <dbReference type="SAM" id="Phobius"/>
    </source>
</evidence>
<dbReference type="EnsemblMetazoa" id="G17291.1">
    <property type="protein sequence ID" value="G17291.1:cds"/>
    <property type="gene ID" value="G17291"/>
</dbReference>
<accession>A0A8W8J8Q0</accession>
<comment type="similarity">
    <text evidence="1">Belongs to the pectinacetylesterase family. Notum subfamily.</text>
</comment>
<dbReference type="PANTHER" id="PTHR21562:SF67">
    <property type="entry name" value="PECTIN ACETYLESTERASE"/>
    <property type="match status" value="1"/>
</dbReference>